<reference evidence="2" key="1">
    <citation type="submission" date="2014-11" db="EMBL/GenBank/DDBJ databases">
        <authorList>
            <person name="Amaro Gonzalez C."/>
        </authorList>
    </citation>
    <scope>NUCLEOTIDE SEQUENCE</scope>
</reference>
<proteinExistence type="predicted"/>
<evidence type="ECO:0000313" key="2">
    <source>
        <dbReference type="EMBL" id="JAH99553.1"/>
    </source>
</evidence>
<protein>
    <submittedName>
        <fullName evidence="2">Uncharacterized protein</fullName>
    </submittedName>
</protein>
<feature type="transmembrane region" description="Helical" evidence="1">
    <location>
        <begin position="12"/>
        <end position="35"/>
    </location>
</feature>
<dbReference type="PROSITE" id="PS51257">
    <property type="entry name" value="PROKAR_LIPOPROTEIN"/>
    <property type="match status" value="1"/>
</dbReference>
<keyword evidence="1" id="KW-0472">Membrane</keyword>
<name>A0A0E9XCZ6_ANGAN</name>
<dbReference type="EMBL" id="GBXM01009024">
    <property type="protein sequence ID" value="JAH99553.1"/>
    <property type="molecule type" value="Transcribed_RNA"/>
</dbReference>
<accession>A0A0E9XCZ6</accession>
<keyword evidence="1" id="KW-1133">Transmembrane helix</keyword>
<sequence length="70" mass="8320">MFTKYTLPLCPIYTSPLVLFGWYACDLYLFIYFCLFSQKFIKSGVPLLFYFHVSREYGGYLTLHESPRNV</sequence>
<dbReference type="AlphaFoldDB" id="A0A0E9XCZ6"/>
<reference evidence="2" key="2">
    <citation type="journal article" date="2015" name="Fish Shellfish Immunol.">
        <title>Early steps in the European eel (Anguilla anguilla)-Vibrio vulnificus interaction in the gills: Role of the RtxA13 toxin.</title>
        <authorList>
            <person name="Callol A."/>
            <person name="Pajuelo D."/>
            <person name="Ebbesson L."/>
            <person name="Teles M."/>
            <person name="MacKenzie S."/>
            <person name="Amaro C."/>
        </authorList>
    </citation>
    <scope>NUCLEOTIDE SEQUENCE</scope>
</reference>
<evidence type="ECO:0000256" key="1">
    <source>
        <dbReference type="SAM" id="Phobius"/>
    </source>
</evidence>
<organism evidence="2">
    <name type="scientific">Anguilla anguilla</name>
    <name type="common">European freshwater eel</name>
    <name type="synonym">Muraena anguilla</name>
    <dbReference type="NCBI Taxonomy" id="7936"/>
    <lineage>
        <taxon>Eukaryota</taxon>
        <taxon>Metazoa</taxon>
        <taxon>Chordata</taxon>
        <taxon>Craniata</taxon>
        <taxon>Vertebrata</taxon>
        <taxon>Euteleostomi</taxon>
        <taxon>Actinopterygii</taxon>
        <taxon>Neopterygii</taxon>
        <taxon>Teleostei</taxon>
        <taxon>Anguilliformes</taxon>
        <taxon>Anguillidae</taxon>
        <taxon>Anguilla</taxon>
    </lineage>
</organism>
<keyword evidence="1" id="KW-0812">Transmembrane</keyword>